<name>A0A4Z2HLW2_9TELE</name>
<keyword evidence="2" id="KW-1185">Reference proteome</keyword>
<protein>
    <submittedName>
        <fullName evidence="1">Uncharacterized protein</fullName>
    </submittedName>
</protein>
<dbReference type="AlphaFoldDB" id="A0A4Z2HLW2"/>
<evidence type="ECO:0000313" key="1">
    <source>
        <dbReference type="EMBL" id="TNN65983.1"/>
    </source>
</evidence>
<evidence type="ECO:0000313" key="2">
    <source>
        <dbReference type="Proteomes" id="UP000314294"/>
    </source>
</evidence>
<comment type="caution">
    <text evidence="1">The sequence shown here is derived from an EMBL/GenBank/DDBJ whole genome shotgun (WGS) entry which is preliminary data.</text>
</comment>
<dbReference type="EMBL" id="SRLO01000226">
    <property type="protein sequence ID" value="TNN65983.1"/>
    <property type="molecule type" value="Genomic_DNA"/>
</dbReference>
<dbReference type="Proteomes" id="UP000314294">
    <property type="component" value="Unassembled WGS sequence"/>
</dbReference>
<gene>
    <name evidence="1" type="ORF">EYF80_023739</name>
</gene>
<reference evidence="1 2" key="1">
    <citation type="submission" date="2019-03" db="EMBL/GenBank/DDBJ databases">
        <title>First draft genome of Liparis tanakae, snailfish: a comprehensive survey of snailfish specific genes.</title>
        <authorList>
            <person name="Kim W."/>
            <person name="Song I."/>
            <person name="Jeong J.-H."/>
            <person name="Kim D."/>
            <person name="Kim S."/>
            <person name="Ryu S."/>
            <person name="Song J.Y."/>
            <person name="Lee S.K."/>
        </authorList>
    </citation>
    <scope>NUCLEOTIDE SEQUENCE [LARGE SCALE GENOMIC DNA]</scope>
    <source>
        <tissue evidence="1">Muscle</tissue>
    </source>
</reference>
<sequence length="60" mass="6914">MYDRVSQLTHIAAILHLEVGVGLSDPMRRHRSHLLMDHRDLDREFLLPAAPLPCWDSAHC</sequence>
<accession>A0A4Z2HLW2</accession>
<organism evidence="1 2">
    <name type="scientific">Liparis tanakae</name>
    <name type="common">Tanaka's snailfish</name>
    <dbReference type="NCBI Taxonomy" id="230148"/>
    <lineage>
        <taxon>Eukaryota</taxon>
        <taxon>Metazoa</taxon>
        <taxon>Chordata</taxon>
        <taxon>Craniata</taxon>
        <taxon>Vertebrata</taxon>
        <taxon>Euteleostomi</taxon>
        <taxon>Actinopterygii</taxon>
        <taxon>Neopterygii</taxon>
        <taxon>Teleostei</taxon>
        <taxon>Neoteleostei</taxon>
        <taxon>Acanthomorphata</taxon>
        <taxon>Eupercaria</taxon>
        <taxon>Perciformes</taxon>
        <taxon>Cottioidei</taxon>
        <taxon>Cottales</taxon>
        <taxon>Liparidae</taxon>
        <taxon>Liparis</taxon>
    </lineage>
</organism>
<proteinExistence type="predicted"/>